<reference evidence="2 3" key="1">
    <citation type="submission" date="2019-03" db="EMBL/GenBank/DDBJ databases">
        <title>Metabolic reconstructions from genomes of highly enriched 'Candidatus Accumulibacter' and 'Candidatus Competibacter' bioreactor populations.</title>
        <authorList>
            <person name="Annavajhala M.K."/>
            <person name="Welles L."/>
            <person name="Abbas B."/>
            <person name="Sorokin D."/>
            <person name="Park H."/>
            <person name="Van Loosdrecht M."/>
            <person name="Chandran K."/>
        </authorList>
    </citation>
    <scope>NUCLEOTIDE SEQUENCE [LARGE SCALE GENOMIC DNA]</scope>
    <source>
        <strain evidence="2 3">SBR_G</strain>
    </source>
</reference>
<dbReference type="SMART" id="SM00240">
    <property type="entry name" value="FHA"/>
    <property type="match status" value="1"/>
</dbReference>
<comment type="caution">
    <text evidence="2">The sequence shown here is derived from an EMBL/GenBank/DDBJ whole genome shotgun (WGS) entry which is preliminary data.</text>
</comment>
<organism evidence="2 3">
    <name type="scientific">Candidatus Competibacter phosphatis</name>
    <dbReference type="NCBI Taxonomy" id="221280"/>
    <lineage>
        <taxon>Bacteria</taxon>
        <taxon>Pseudomonadati</taxon>
        <taxon>Pseudomonadota</taxon>
        <taxon>Gammaproteobacteria</taxon>
        <taxon>Candidatus Competibacteraceae</taxon>
        <taxon>Candidatus Competibacter</taxon>
    </lineage>
</organism>
<feature type="domain" description="FHA" evidence="1">
    <location>
        <begin position="25"/>
        <end position="75"/>
    </location>
</feature>
<dbReference type="InterPro" id="IPR050923">
    <property type="entry name" value="Cell_Proc_Reg/RNA_Proc"/>
</dbReference>
<dbReference type="InterPro" id="IPR000253">
    <property type="entry name" value="FHA_dom"/>
</dbReference>
<keyword evidence="3" id="KW-1185">Reference proteome</keyword>
<evidence type="ECO:0000313" key="2">
    <source>
        <dbReference type="EMBL" id="NMQ21007.1"/>
    </source>
</evidence>
<name>A0ABX1TNM4_9GAMM</name>
<dbReference type="PROSITE" id="PS50006">
    <property type="entry name" value="FHA_DOMAIN"/>
    <property type="match status" value="1"/>
</dbReference>
<dbReference type="Gene3D" id="2.60.200.20">
    <property type="match status" value="1"/>
</dbReference>
<protein>
    <submittedName>
        <fullName evidence="2">FHA domain-containing protein</fullName>
    </submittedName>
</protein>
<dbReference type="Pfam" id="PF00498">
    <property type="entry name" value="FHA"/>
    <property type="match status" value="1"/>
</dbReference>
<evidence type="ECO:0000313" key="3">
    <source>
        <dbReference type="Proteomes" id="UP000760480"/>
    </source>
</evidence>
<accession>A0ABX1TNM4</accession>
<dbReference type="CDD" id="cd00060">
    <property type="entry name" value="FHA"/>
    <property type="match status" value="1"/>
</dbReference>
<evidence type="ECO:0000259" key="1">
    <source>
        <dbReference type="PROSITE" id="PS50006"/>
    </source>
</evidence>
<dbReference type="Proteomes" id="UP000760480">
    <property type="component" value="Unassembled WGS sequence"/>
</dbReference>
<dbReference type="InterPro" id="IPR008984">
    <property type="entry name" value="SMAD_FHA_dom_sf"/>
</dbReference>
<sequence length="100" mass="11285">MLVRARFIRTDRFSGGELRLSSPLCRLGRVPDNDLRFDNDSVSGHHAEIHHLPDGTFQICDLDSTNGTWVNGQRVHAHPLRNGDVVELGEVRLHFRTGDT</sequence>
<dbReference type="EMBL" id="SPMZ01000073">
    <property type="protein sequence ID" value="NMQ21007.1"/>
    <property type="molecule type" value="Genomic_DNA"/>
</dbReference>
<dbReference type="PANTHER" id="PTHR23308">
    <property type="entry name" value="NUCLEAR INHIBITOR OF PROTEIN PHOSPHATASE-1"/>
    <property type="match status" value="1"/>
</dbReference>
<proteinExistence type="predicted"/>
<gene>
    <name evidence="2" type="ORF">E4P82_18515</name>
</gene>
<dbReference type="SUPFAM" id="SSF49879">
    <property type="entry name" value="SMAD/FHA domain"/>
    <property type="match status" value="1"/>
</dbReference>